<keyword evidence="10" id="KW-0067">ATP-binding</keyword>
<dbReference type="GO" id="GO:0005524">
    <property type="term" value="F:ATP binding"/>
    <property type="evidence" value="ECO:0007669"/>
    <property type="project" value="UniProtKB-KW"/>
</dbReference>
<keyword evidence="7 15" id="KW-0812">Transmembrane</keyword>
<dbReference type="InterPro" id="IPR050351">
    <property type="entry name" value="BphY/WalK/GraS-like"/>
</dbReference>
<evidence type="ECO:0000259" key="16">
    <source>
        <dbReference type="PROSITE" id="PS50109"/>
    </source>
</evidence>
<evidence type="ECO:0000256" key="2">
    <source>
        <dbReference type="ARBA" id="ARBA00004651"/>
    </source>
</evidence>
<dbReference type="SMART" id="SM00387">
    <property type="entry name" value="HATPase_c"/>
    <property type="match status" value="1"/>
</dbReference>
<dbReference type="GO" id="GO:0000156">
    <property type="term" value="F:phosphorelay response regulator activity"/>
    <property type="evidence" value="ECO:0007669"/>
    <property type="project" value="TreeGrafter"/>
</dbReference>
<dbReference type="RefSeq" id="WP_072736332.1">
    <property type="nucleotide sequence ID" value="NZ_FNDN01000001.1"/>
</dbReference>
<evidence type="ECO:0000256" key="10">
    <source>
        <dbReference type="ARBA" id="ARBA00022840"/>
    </source>
</evidence>
<reference evidence="17 18" key="1">
    <citation type="submission" date="2016-10" db="EMBL/GenBank/DDBJ databases">
        <authorList>
            <person name="de Groot N.N."/>
        </authorList>
    </citation>
    <scope>NUCLEOTIDE SEQUENCE [LARGE SCALE GENOMIC DNA]</scope>
    <source>
        <strain evidence="17 18">DSM 44892</strain>
    </source>
</reference>
<dbReference type="GO" id="GO:0000155">
    <property type="term" value="F:phosphorelay sensor kinase activity"/>
    <property type="evidence" value="ECO:0007669"/>
    <property type="project" value="InterPro"/>
</dbReference>
<evidence type="ECO:0000313" key="18">
    <source>
        <dbReference type="Proteomes" id="UP000183263"/>
    </source>
</evidence>
<dbReference type="Pfam" id="PF02518">
    <property type="entry name" value="HATPase_c"/>
    <property type="match status" value="1"/>
</dbReference>
<evidence type="ECO:0000256" key="4">
    <source>
        <dbReference type="ARBA" id="ARBA00022475"/>
    </source>
</evidence>
<dbReference type="Gene3D" id="3.30.565.10">
    <property type="entry name" value="Histidine kinase-like ATPase, C-terminal domain"/>
    <property type="match status" value="1"/>
</dbReference>
<dbReference type="GO" id="GO:0007234">
    <property type="term" value="P:osmosensory signaling via phosphorelay pathway"/>
    <property type="evidence" value="ECO:0007669"/>
    <property type="project" value="TreeGrafter"/>
</dbReference>
<dbReference type="InterPro" id="IPR003594">
    <property type="entry name" value="HATPase_dom"/>
</dbReference>
<evidence type="ECO:0000256" key="11">
    <source>
        <dbReference type="ARBA" id="ARBA00022989"/>
    </source>
</evidence>
<dbReference type="AlphaFoldDB" id="A0A1G8AUJ9"/>
<dbReference type="SUPFAM" id="SSF103190">
    <property type="entry name" value="Sensory domain-like"/>
    <property type="match status" value="1"/>
</dbReference>
<dbReference type="Gene3D" id="3.30.450.20">
    <property type="entry name" value="PAS domain"/>
    <property type="match status" value="2"/>
</dbReference>
<keyword evidence="9 17" id="KW-0418">Kinase</keyword>
<organism evidence="17 18">
    <name type="scientific">Rhodococcus triatomae</name>
    <dbReference type="NCBI Taxonomy" id="300028"/>
    <lineage>
        <taxon>Bacteria</taxon>
        <taxon>Bacillati</taxon>
        <taxon>Actinomycetota</taxon>
        <taxon>Actinomycetes</taxon>
        <taxon>Mycobacteriales</taxon>
        <taxon>Nocardiaceae</taxon>
        <taxon>Rhodococcus</taxon>
    </lineage>
</organism>
<keyword evidence="5" id="KW-0597">Phosphoprotein</keyword>
<evidence type="ECO:0000256" key="12">
    <source>
        <dbReference type="ARBA" id="ARBA00023012"/>
    </source>
</evidence>
<dbReference type="EC" id="2.7.13.3" evidence="3"/>
<dbReference type="PANTHER" id="PTHR42878:SF14">
    <property type="entry name" value="OSMOLARITY TWO-COMPONENT SYSTEM PROTEIN SSK1"/>
    <property type="match status" value="1"/>
</dbReference>
<evidence type="ECO:0000256" key="13">
    <source>
        <dbReference type="ARBA" id="ARBA00023136"/>
    </source>
</evidence>
<keyword evidence="13 15" id="KW-0472">Membrane</keyword>
<keyword evidence="18" id="KW-1185">Reference proteome</keyword>
<feature type="domain" description="Histidine kinase" evidence="16">
    <location>
        <begin position="424"/>
        <end position="546"/>
    </location>
</feature>
<evidence type="ECO:0000256" key="1">
    <source>
        <dbReference type="ARBA" id="ARBA00000085"/>
    </source>
</evidence>
<keyword evidence="6" id="KW-0808">Transferase</keyword>
<keyword evidence="11 15" id="KW-1133">Transmembrane helix</keyword>
<evidence type="ECO:0000256" key="9">
    <source>
        <dbReference type="ARBA" id="ARBA00022777"/>
    </source>
</evidence>
<name>A0A1G8AUJ9_9NOCA</name>
<dbReference type="InterPro" id="IPR033463">
    <property type="entry name" value="sCache_3"/>
</dbReference>
<evidence type="ECO:0000256" key="6">
    <source>
        <dbReference type="ARBA" id="ARBA00022679"/>
    </source>
</evidence>
<comment type="subcellular location">
    <subcellularLocation>
        <location evidence="2">Cell membrane</location>
        <topology evidence="2">Multi-pass membrane protein</topology>
    </subcellularLocation>
</comment>
<dbReference type="InterPro" id="IPR004358">
    <property type="entry name" value="Sig_transdc_His_kin-like_C"/>
</dbReference>
<dbReference type="Pfam" id="PF14689">
    <property type="entry name" value="SPOB_a"/>
    <property type="match status" value="1"/>
</dbReference>
<comment type="catalytic activity">
    <reaction evidence="1">
        <text>ATP + protein L-histidine = ADP + protein N-phospho-L-histidine.</text>
        <dbReference type="EC" id="2.7.13.3"/>
    </reaction>
</comment>
<evidence type="ECO:0000256" key="8">
    <source>
        <dbReference type="ARBA" id="ARBA00022741"/>
    </source>
</evidence>
<dbReference type="InterPro" id="IPR005467">
    <property type="entry name" value="His_kinase_dom"/>
</dbReference>
<dbReference type="SUPFAM" id="SSF55890">
    <property type="entry name" value="Sporulation response regulatory protein Spo0B"/>
    <property type="match status" value="1"/>
</dbReference>
<dbReference type="SUPFAM" id="SSF55874">
    <property type="entry name" value="ATPase domain of HSP90 chaperone/DNA topoisomerase II/histidine kinase"/>
    <property type="match status" value="1"/>
</dbReference>
<dbReference type="Pfam" id="PF17203">
    <property type="entry name" value="sCache_3_2"/>
    <property type="match status" value="1"/>
</dbReference>
<keyword evidence="8" id="KW-0547">Nucleotide-binding</keyword>
<dbReference type="OrthoDB" id="9792686at2"/>
<proteinExistence type="predicted"/>
<dbReference type="Gene3D" id="1.10.287.130">
    <property type="match status" value="1"/>
</dbReference>
<accession>A0A1G8AUJ9</accession>
<keyword evidence="4" id="KW-1003">Cell membrane</keyword>
<dbReference type="PANTHER" id="PTHR42878">
    <property type="entry name" value="TWO-COMPONENT HISTIDINE KINASE"/>
    <property type="match status" value="1"/>
</dbReference>
<dbReference type="PRINTS" id="PR00344">
    <property type="entry name" value="BCTRLSENSOR"/>
</dbReference>
<protein>
    <recommendedName>
        <fullName evidence="14">Sensor-like histidine kinase SenX3</fullName>
        <ecNumber evidence="3">2.7.13.3</ecNumber>
    </recommendedName>
</protein>
<evidence type="ECO:0000313" key="17">
    <source>
        <dbReference type="EMBL" id="SDH24681.1"/>
    </source>
</evidence>
<feature type="transmembrane region" description="Helical" evidence="15">
    <location>
        <begin position="7"/>
        <end position="26"/>
    </location>
</feature>
<dbReference type="InterPro" id="IPR036890">
    <property type="entry name" value="HATPase_C_sf"/>
</dbReference>
<evidence type="ECO:0000256" key="3">
    <source>
        <dbReference type="ARBA" id="ARBA00012438"/>
    </source>
</evidence>
<dbReference type="GO" id="GO:0005886">
    <property type="term" value="C:plasma membrane"/>
    <property type="evidence" value="ECO:0007669"/>
    <property type="project" value="UniProtKB-SubCell"/>
</dbReference>
<dbReference type="EMBL" id="FNDN01000001">
    <property type="protein sequence ID" value="SDH24681.1"/>
    <property type="molecule type" value="Genomic_DNA"/>
</dbReference>
<evidence type="ECO:0000256" key="14">
    <source>
        <dbReference type="ARBA" id="ARBA00039401"/>
    </source>
</evidence>
<dbReference type="InterPro" id="IPR039506">
    <property type="entry name" value="SPOB_a"/>
</dbReference>
<dbReference type="PROSITE" id="PS50109">
    <property type="entry name" value="HIS_KIN"/>
    <property type="match status" value="1"/>
</dbReference>
<sequence>MRLRTQVLVLQTAVVGVALVVGYGFFASTTEGRVTDEHGQRALAVARSVAADPMVRADVGRLAAADDGVVGPGNPELVDGVVQRTAESIRTATESLFVVVTDEKGLRLAHPDPALLGLRVSTDPDEALAGREVVVRERGTLGDSVRAKVPVTDPGSGAVVGEVSVGVSTEQVRADLWSDLRWTALVAGLALLAGIVGSALLAARWKRLTLGLEPEQLAQMVREQEAVLHGLGEGVVGVDGDGTVTVATAEAVRLLQLHGGPGDDVDEIGLTPRLREVLRTLPDEPVAAAVGDRVVLAMASRVERDGIDLGTVMSVRDRTDVQTLTRELDAVRSLGAVLRAQRHEFANRLHLLHGLLAGGETEAAAAYLDRLVEGGPLGEDLPGIETVEDPYLRAFLMAKAAHARERGVNLVLGANTWVTGSLLEPVDVTTVAGNLVDNAVDAAAAGEARPAEVEIELVEHAGDLIVTVADTGPGLEVDEPDDVFREGVTTKPAGDRPGGRGIGLALSRQLARRYDGDVVVGDPGGRRTGDNPTGGAVFVATLRNVCEGGTA</sequence>
<dbReference type="Proteomes" id="UP000183263">
    <property type="component" value="Unassembled WGS sequence"/>
</dbReference>
<evidence type="ECO:0000256" key="7">
    <source>
        <dbReference type="ARBA" id="ARBA00022692"/>
    </source>
</evidence>
<dbReference type="InterPro" id="IPR029151">
    <property type="entry name" value="Sensor-like_sf"/>
</dbReference>
<keyword evidence="12" id="KW-0902">Two-component regulatory system</keyword>
<dbReference type="InterPro" id="IPR016120">
    <property type="entry name" value="Sig_transdc_His_kin_SpoOB"/>
</dbReference>
<evidence type="ECO:0000256" key="5">
    <source>
        <dbReference type="ARBA" id="ARBA00022553"/>
    </source>
</evidence>
<dbReference type="GO" id="GO:0030295">
    <property type="term" value="F:protein kinase activator activity"/>
    <property type="evidence" value="ECO:0007669"/>
    <property type="project" value="TreeGrafter"/>
</dbReference>
<evidence type="ECO:0000256" key="15">
    <source>
        <dbReference type="SAM" id="Phobius"/>
    </source>
</evidence>
<gene>
    <name evidence="17" type="ORF">SAMN05444695_101547</name>
</gene>